<proteinExistence type="predicted"/>
<dbReference type="STRING" id="1379270.GEMMAAP_05795"/>
<dbReference type="EMBL" id="CP011454">
    <property type="protein sequence ID" value="AMW06590.1"/>
    <property type="molecule type" value="Genomic_DNA"/>
</dbReference>
<feature type="signal peptide" evidence="1">
    <location>
        <begin position="1"/>
        <end position="23"/>
    </location>
</feature>
<evidence type="ECO:0000256" key="1">
    <source>
        <dbReference type="SAM" id="SignalP"/>
    </source>
</evidence>
<dbReference type="GO" id="GO:0042277">
    <property type="term" value="F:peptide binding"/>
    <property type="evidence" value="ECO:0007669"/>
    <property type="project" value="TreeGrafter"/>
</dbReference>
<dbReference type="eggNOG" id="COG0308">
    <property type="taxonomic scope" value="Bacteria"/>
</dbReference>
<evidence type="ECO:0000313" key="4">
    <source>
        <dbReference type="Proteomes" id="UP000076404"/>
    </source>
</evidence>
<dbReference type="InterPro" id="IPR014782">
    <property type="entry name" value="Peptidase_M1_dom"/>
</dbReference>
<sequence length="725" mass="80396">MRRSATLAIALAASLLTTAPALSAQNVGGLGGAEKFKQLGPDLPTANGIRTASGAPGRDYWQQRVDYDIDATLDDATQRITGRELITYHNNSPDTLRFLWVQLDQNLFTPNSIGNLTRNGAVRAGARASSVISLNAGQSADSSEYYGGYRLTAVTTATGAKLAYTVNGTMMRVELGAPLPPKATRQLRIGWSYKVLPTTTAIAQGNPRSGQEFFPRDGNYVYTIAQWFPRLAVYGDDAGWQHKQFMGGGEFTLPFGNYTVRLTVPSDHIVAATGTLQNPLAVLSATQRARLARAKASDSILHIVSPAEAKAAESGKPTGTKTWTFAAQNVRDFAFASSRKFIWDARGVNINGTRVIAQSYFPNEAEPLWGQYSTRSVAHALETYSKTTIPYPYPQATSVHWNGAGMEYPMICFNPRRPNADGSYDDATKYGLISVVIHEVGHNFFPMIVNSDERQWTWMDEGLNSFTQYLSERVWDTTYPSRRGPARNVVDYMRLDKTLQEPIMTNSESVQNLGNNAYLKAATALNILRETVMGPELFDAAFKEYARRWAFKHPIPADFFRTMEDVSAVDLDWFWRGWFYGVDNVDVALDTVMEFRLDGAAGNASATEQDRVAKFMAGLPATDKAALSGKRYLYEVDFKNIGGLVMPLVVEFEYDDGTREMVRIPAEIWRVNASVVTKAFTTSKKVTAITLDPAEETADTDLANNTWPRRNDQSRFQRFKGQIKP</sequence>
<dbReference type="PANTHER" id="PTHR11533:SF174">
    <property type="entry name" value="PUROMYCIN-SENSITIVE AMINOPEPTIDASE-RELATED"/>
    <property type="match status" value="1"/>
</dbReference>
<dbReference type="GO" id="GO:0070006">
    <property type="term" value="F:metalloaminopeptidase activity"/>
    <property type="evidence" value="ECO:0007669"/>
    <property type="project" value="TreeGrafter"/>
</dbReference>
<organism evidence="3 4">
    <name type="scientific">Gemmatimonas phototrophica</name>
    <dbReference type="NCBI Taxonomy" id="1379270"/>
    <lineage>
        <taxon>Bacteria</taxon>
        <taxon>Pseudomonadati</taxon>
        <taxon>Gemmatimonadota</taxon>
        <taxon>Gemmatimonadia</taxon>
        <taxon>Gemmatimonadales</taxon>
        <taxon>Gemmatimonadaceae</taxon>
        <taxon>Gemmatimonas</taxon>
    </lineage>
</organism>
<gene>
    <name evidence="3" type="ORF">GEMMAAP_05795</name>
</gene>
<dbReference type="Gene3D" id="1.10.390.10">
    <property type="entry name" value="Neutral Protease Domain 2"/>
    <property type="match status" value="1"/>
</dbReference>
<feature type="chain" id="PRO_5007506908" evidence="1">
    <location>
        <begin position="24"/>
        <end position="725"/>
    </location>
</feature>
<dbReference type="GO" id="GO:0005737">
    <property type="term" value="C:cytoplasm"/>
    <property type="evidence" value="ECO:0007669"/>
    <property type="project" value="TreeGrafter"/>
</dbReference>
<dbReference type="KEGG" id="gph:GEMMAAP_05795"/>
<dbReference type="Proteomes" id="UP000076404">
    <property type="component" value="Chromosome"/>
</dbReference>
<protein>
    <submittedName>
        <fullName evidence="3">Aminopeptidase</fullName>
    </submittedName>
</protein>
<dbReference type="AlphaFoldDB" id="A0A143BQ13"/>
<dbReference type="GO" id="GO:0008270">
    <property type="term" value="F:zinc ion binding"/>
    <property type="evidence" value="ECO:0007669"/>
    <property type="project" value="InterPro"/>
</dbReference>
<reference evidence="3 4" key="2">
    <citation type="journal article" date="2016" name="Environ. Microbiol. Rep.">
        <title>Metagenomic evidence for the presence of phototrophic Gemmatimonadetes bacteria in diverse environments.</title>
        <authorList>
            <person name="Zeng Y."/>
            <person name="Baumbach J."/>
            <person name="Barbosa E.G."/>
            <person name="Azevedo V."/>
            <person name="Zhang C."/>
            <person name="Koblizek M."/>
        </authorList>
    </citation>
    <scope>NUCLEOTIDE SEQUENCE [LARGE SCALE GENOMIC DNA]</scope>
    <source>
        <strain evidence="3 4">AP64</strain>
    </source>
</reference>
<evidence type="ECO:0000313" key="3">
    <source>
        <dbReference type="EMBL" id="AMW06590.1"/>
    </source>
</evidence>
<keyword evidence="3" id="KW-0378">Hydrolase</keyword>
<dbReference type="InterPro" id="IPR050344">
    <property type="entry name" value="Peptidase_M1_aminopeptidases"/>
</dbReference>
<name>A0A143BQ13_9BACT</name>
<feature type="domain" description="Peptidase M1 membrane alanine aminopeptidase" evidence="2">
    <location>
        <begin position="379"/>
        <end position="578"/>
    </location>
</feature>
<dbReference type="SUPFAM" id="SSF55486">
    <property type="entry name" value="Metalloproteases ('zincins'), catalytic domain"/>
    <property type="match status" value="1"/>
</dbReference>
<dbReference type="GO" id="GO:0005615">
    <property type="term" value="C:extracellular space"/>
    <property type="evidence" value="ECO:0007669"/>
    <property type="project" value="TreeGrafter"/>
</dbReference>
<dbReference type="InterPro" id="IPR027268">
    <property type="entry name" value="Peptidase_M4/M1_CTD_sf"/>
</dbReference>
<reference evidence="3 4" key="1">
    <citation type="journal article" date="2014" name="Proc. Natl. Acad. Sci. U.S.A.">
        <title>Functional type 2 photosynthetic reaction centers found in the rare bacterial phylum Gemmatimonadetes.</title>
        <authorList>
            <person name="Zeng Y."/>
            <person name="Feng F."/>
            <person name="Medova H."/>
            <person name="Dean J."/>
            <person name="Koblizek M."/>
        </authorList>
    </citation>
    <scope>NUCLEOTIDE SEQUENCE [LARGE SCALE GENOMIC DNA]</scope>
    <source>
        <strain evidence="3 4">AP64</strain>
    </source>
</reference>
<dbReference type="Pfam" id="PF01433">
    <property type="entry name" value="Peptidase_M1"/>
    <property type="match status" value="1"/>
</dbReference>
<accession>A0A143BQ13</accession>
<dbReference type="GO" id="GO:0016020">
    <property type="term" value="C:membrane"/>
    <property type="evidence" value="ECO:0007669"/>
    <property type="project" value="TreeGrafter"/>
</dbReference>
<dbReference type="CDD" id="cd09604">
    <property type="entry name" value="M1_APN_like"/>
    <property type="match status" value="1"/>
</dbReference>
<keyword evidence="4" id="KW-1185">Reference proteome</keyword>
<dbReference type="PANTHER" id="PTHR11533">
    <property type="entry name" value="PROTEASE M1 ZINC METALLOPROTEASE"/>
    <property type="match status" value="1"/>
</dbReference>
<keyword evidence="1" id="KW-0732">Signal</keyword>
<keyword evidence="3" id="KW-0031">Aminopeptidase</keyword>
<keyword evidence="3" id="KW-0645">Protease</keyword>
<evidence type="ECO:0000259" key="2">
    <source>
        <dbReference type="Pfam" id="PF01433"/>
    </source>
</evidence>
<dbReference type="GO" id="GO:0043171">
    <property type="term" value="P:peptide catabolic process"/>
    <property type="evidence" value="ECO:0007669"/>
    <property type="project" value="TreeGrafter"/>
</dbReference>